<protein>
    <submittedName>
        <fullName evidence="2">Uncharacterized protein</fullName>
    </submittedName>
</protein>
<evidence type="ECO:0000313" key="2">
    <source>
        <dbReference type="EMBL" id="GIJ52266.1"/>
    </source>
</evidence>
<accession>A0A8J3YYX2</accession>
<keyword evidence="1" id="KW-0812">Transmembrane</keyword>
<name>A0A8J3YYX2_9ACTN</name>
<gene>
    <name evidence="2" type="ORF">Val02_91520</name>
</gene>
<reference evidence="2" key="1">
    <citation type="submission" date="2021-01" db="EMBL/GenBank/DDBJ databases">
        <title>Whole genome shotgun sequence of Virgisporangium aliadipatigenens NBRC 105644.</title>
        <authorList>
            <person name="Komaki H."/>
            <person name="Tamura T."/>
        </authorList>
    </citation>
    <scope>NUCLEOTIDE SEQUENCE</scope>
    <source>
        <strain evidence="2">NBRC 105644</strain>
    </source>
</reference>
<sequence length="109" mass="10954">MIFSLVVGVEHFARTARAPEPYETLSAGLVYGFACGLVMGILAICTTFMNDADAGISAAPDPIGLLCGDRSRTLARSITIGGITGVAAAVGATVAARRTYGTTGGTTVG</sequence>
<comment type="caution">
    <text evidence="2">The sequence shown here is derived from an EMBL/GenBank/DDBJ whole genome shotgun (WGS) entry which is preliminary data.</text>
</comment>
<evidence type="ECO:0000313" key="3">
    <source>
        <dbReference type="Proteomes" id="UP000619260"/>
    </source>
</evidence>
<dbReference type="AlphaFoldDB" id="A0A8J3YYX2"/>
<evidence type="ECO:0000256" key="1">
    <source>
        <dbReference type="SAM" id="Phobius"/>
    </source>
</evidence>
<feature type="transmembrane region" description="Helical" evidence="1">
    <location>
        <begin position="29"/>
        <end position="49"/>
    </location>
</feature>
<organism evidence="2 3">
    <name type="scientific">Virgisporangium aliadipatigenens</name>
    <dbReference type="NCBI Taxonomy" id="741659"/>
    <lineage>
        <taxon>Bacteria</taxon>
        <taxon>Bacillati</taxon>
        <taxon>Actinomycetota</taxon>
        <taxon>Actinomycetes</taxon>
        <taxon>Micromonosporales</taxon>
        <taxon>Micromonosporaceae</taxon>
        <taxon>Virgisporangium</taxon>
    </lineage>
</organism>
<dbReference type="EMBL" id="BOPF01000071">
    <property type="protein sequence ID" value="GIJ52266.1"/>
    <property type="molecule type" value="Genomic_DNA"/>
</dbReference>
<proteinExistence type="predicted"/>
<dbReference type="Proteomes" id="UP000619260">
    <property type="component" value="Unassembled WGS sequence"/>
</dbReference>
<keyword evidence="1" id="KW-0472">Membrane</keyword>
<keyword evidence="3" id="KW-1185">Reference proteome</keyword>
<keyword evidence="1" id="KW-1133">Transmembrane helix</keyword>